<feature type="region of interest" description="Disordered" evidence="1">
    <location>
        <begin position="125"/>
        <end position="151"/>
    </location>
</feature>
<evidence type="ECO:0000256" key="1">
    <source>
        <dbReference type="SAM" id="MobiDB-lite"/>
    </source>
</evidence>
<feature type="compositionally biased region" description="Basic and acidic residues" evidence="1">
    <location>
        <begin position="125"/>
        <end position="141"/>
    </location>
</feature>
<keyword evidence="3" id="KW-1185">Reference proteome</keyword>
<evidence type="ECO:0000313" key="3">
    <source>
        <dbReference type="Proteomes" id="UP001358586"/>
    </source>
</evidence>
<comment type="caution">
    <text evidence="2">The sequence shown here is derived from an EMBL/GenBank/DDBJ whole genome shotgun (WGS) entry which is preliminary data.</text>
</comment>
<dbReference type="EMBL" id="JARKNE010000003">
    <property type="protein sequence ID" value="KAK5839150.1"/>
    <property type="molecule type" value="Genomic_DNA"/>
</dbReference>
<name>A0ABR0QIY4_GOSAR</name>
<proteinExistence type="predicted"/>
<gene>
    <name evidence="2" type="ORF">PVK06_007915</name>
</gene>
<evidence type="ECO:0000313" key="2">
    <source>
        <dbReference type="EMBL" id="KAK5839150.1"/>
    </source>
</evidence>
<reference evidence="2 3" key="1">
    <citation type="submission" date="2023-03" db="EMBL/GenBank/DDBJ databases">
        <title>WGS of Gossypium arboreum.</title>
        <authorList>
            <person name="Yu D."/>
        </authorList>
    </citation>
    <scope>NUCLEOTIDE SEQUENCE [LARGE SCALE GENOMIC DNA]</scope>
    <source>
        <tissue evidence="2">Leaf</tissue>
    </source>
</reference>
<accession>A0ABR0QIY4</accession>
<dbReference type="Proteomes" id="UP001358586">
    <property type="component" value="Chromosome 3"/>
</dbReference>
<protein>
    <submittedName>
        <fullName evidence="2">Uncharacterized protein</fullName>
    </submittedName>
</protein>
<sequence length="151" mass="17550">MITVPLFARQRVMKMANVKAFIVDAYALSLVFKQSINISSSLMIKPYTCWYGLENLSALDENHDMPEHSNKPPCDTYEMPSYGTTRTTNSKVLLDMLDMMEQMMRMMQEISEELPLWKEDMSDVHNSDHENPCVLDNHDEIQPELVTEDQR</sequence>
<organism evidence="2 3">
    <name type="scientific">Gossypium arboreum</name>
    <name type="common">Tree cotton</name>
    <name type="synonym">Gossypium nanking</name>
    <dbReference type="NCBI Taxonomy" id="29729"/>
    <lineage>
        <taxon>Eukaryota</taxon>
        <taxon>Viridiplantae</taxon>
        <taxon>Streptophyta</taxon>
        <taxon>Embryophyta</taxon>
        <taxon>Tracheophyta</taxon>
        <taxon>Spermatophyta</taxon>
        <taxon>Magnoliopsida</taxon>
        <taxon>eudicotyledons</taxon>
        <taxon>Gunneridae</taxon>
        <taxon>Pentapetalae</taxon>
        <taxon>rosids</taxon>
        <taxon>malvids</taxon>
        <taxon>Malvales</taxon>
        <taxon>Malvaceae</taxon>
        <taxon>Malvoideae</taxon>
        <taxon>Gossypium</taxon>
    </lineage>
</organism>